<dbReference type="EMBL" id="PSXY01000005">
    <property type="protein sequence ID" value="PPF69578.1"/>
    <property type="molecule type" value="Genomic_DNA"/>
</dbReference>
<name>A0A2S5VW68_9MICO</name>
<evidence type="ECO:0000313" key="3">
    <source>
        <dbReference type="Proteomes" id="UP000239241"/>
    </source>
</evidence>
<dbReference type="InterPro" id="IPR008306">
    <property type="entry name" value="UCP018008"/>
</dbReference>
<dbReference type="PIRSF" id="PIRSF018008">
    <property type="entry name" value="UCP018008"/>
    <property type="match status" value="1"/>
</dbReference>
<proteinExistence type="predicted"/>
<dbReference type="RefSeq" id="WP_104289728.1">
    <property type="nucleotide sequence ID" value="NZ_PSXY01000005.1"/>
</dbReference>
<gene>
    <name evidence="2" type="ORF">C5E16_04480</name>
</gene>
<accession>A0A2S5VW68</accession>
<evidence type="ECO:0000256" key="1">
    <source>
        <dbReference type="SAM" id="MobiDB-lite"/>
    </source>
</evidence>
<sequence length="291" mass="31090">MRRFLGIDLAWAEGTAARPARETGLACIDDHGRVLALETARGIDEVVAWVARWDGPGAVAAVDGPLVVANATGSRLAEKEVASRYGRLGIAAYPSNRGLPAQGAVALRRRLEDAGWRYDDGSPADHDADARTMLECYPYTTLVGAPELGFDGMKPRYKRLAPTLPTAERRPARAAEFRVVLDRVAGLARADPPLDVTSHPAAAALVADGPAILERRHKHLEDLLDGLICAWTAAYWARHGAARSQVLGATDPVVDEQGRRGTIIAPARPHQRAPHDPLHAPAPVPAPTPTA</sequence>
<dbReference type="InterPro" id="IPR007362">
    <property type="entry name" value="DUF429"/>
</dbReference>
<comment type="caution">
    <text evidence="2">The sequence shown here is derived from an EMBL/GenBank/DDBJ whole genome shotgun (WGS) entry which is preliminary data.</text>
</comment>
<feature type="region of interest" description="Disordered" evidence="1">
    <location>
        <begin position="265"/>
        <end position="291"/>
    </location>
</feature>
<organism evidence="2 3">
    <name type="scientific">Clavibacter michiganensis</name>
    <dbReference type="NCBI Taxonomy" id="28447"/>
    <lineage>
        <taxon>Bacteria</taxon>
        <taxon>Bacillati</taxon>
        <taxon>Actinomycetota</taxon>
        <taxon>Actinomycetes</taxon>
        <taxon>Micrococcales</taxon>
        <taxon>Microbacteriaceae</taxon>
        <taxon>Clavibacter</taxon>
    </lineage>
</organism>
<evidence type="ECO:0000313" key="2">
    <source>
        <dbReference type="EMBL" id="PPF69578.1"/>
    </source>
</evidence>
<dbReference type="Pfam" id="PF04250">
    <property type="entry name" value="DUF429"/>
    <property type="match status" value="1"/>
</dbReference>
<reference evidence="2 3" key="1">
    <citation type="submission" date="2018-02" db="EMBL/GenBank/DDBJ databases">
        <title>Bacteriophage NCPPB3778 and a type I-E CRISPR drive the evolution of the US Biological Select Agent, Rathayibacter toxicus.</title>
        <authorList>
            <person name="Davis E.W.II."/>
            <person name="Tabima J.F."/>
            <person name="Weisberg A.J."/>
            <person name="Lopes L.D."/>
            <person name="Wiseman M.S."/>
            <person name="Wiseman M.S."/>
            <person name="Pupko T."/>
            <person name="Belcher M.S."/>
            <person name="Sechler A.J."/>
            <person name="Tancos M.A."/>
            <person name="Schroeder B.K."/>
            <person name="Murray T.D."/>
            <person name="Luster D.G."/>
            <person name="Schneider W.L."/>
            <person name="Rogers E."/>
            <person name="Andreote F.D."/>
            <person name="Grunwald N.J."/>
            <person name="Putnam M.L."/>
            <person name="Chang J.H."/>
        </authorList>
    </citation>
    <scope>NUCLEOTIDE SEQUENCE [LARGE SCALE GENOMIC DNA]</scope>
    <source>
        <strain evidence="2 3">AY1B3</strain>
    </source>
</reference>
<feature type="compositionally biased region" description="Pro residues" evidence="1">
    <location>
        <begin position="280"/>
        <end position="291"/>
    </location>
</feature>
<dbReference type="AlphaFoldDB" id="A0A2S5VW68"/>
<dbReference type="Proteomes" id="UP000239241">
    <property type="component" value="Unassembled WGS sequence"/>
</dbReference>
<protein>
    <submittedName>
        <fullName evidence="2">DUF429 domain-containing protein</fullName>
    </submittedName>
</protein>